<keyword evidence="11" id="KW-0030">Aminoacyl-tRNA synthetase</keyword>
<evidence type="ECO:0000256" key="8">
    <source>
        <dbReference type="ARBA" id="ARBA00022840"/>
    </source>
</evidence>
<dbReference type="PANTHER" id="PTHR11538:SF40">
    <property type="entry name" value="PHENYLALANINE--TRNA LIGASE ALPHA SUBUNIT"/>
    <property type="match status" value="1"/>
</dbReference>
<evidence type="ECO:0000256" key="2">
    <source>
        <dbReference type="ARBA" id="ARBA00006703"/>
    </source>
</evidence>
<dbReference type="GO" id="GO:0005524">
    <property type="term" value="F:ATP binding"/>
    <property type="evidence" value="ECO:0007669"/>
    <property type="project" value="UniProtKB-KW"/>
</dbReference>
<protein>
    <recommendedName>
        <fullName evidence="3">phenylalanine--tRNA ligase</fullName>
        <ecNumber evidence="3">6.1.1.20</ecNumber>
    </recommendedName>
</protein>
<keyword evidence="8" id="KW-0067">ATP-binding</keyword>
<gene>
    <name evidence="13" type="primary">pheS</name>
    <name evidence="13" type="ORF">NMY3_03000</name>
</gene>
<evidence type="ECO:0000256" key="3">
    <source>
        <dbReference type="ARBA" id="ARBA00012814"/>
    </source>
</evidence>
<dbReference type="GO" id="GO:0006432">
    <property type="term" value="P:phenylalanyl-tRNA aminoacylation"/>
    <property type="evidence" value="ECO:0007669"/>
    <property type="project" value="InterPro"/>
</dbReference>
<dbReference type="Gene3D" id="3.30.930.10">
    <property type="entry name" value="Bira Bifunctional Protein, Domain 2"/>
    <property type="match status" value="1"/>
</dbReference>
<evidence type="ECO:0000313" key="13">
    <source>
        <dbReference type="EMBL" id="ALI37187.1"/>
    </source>
</evidence>
<dbReference type="Proteomes" id="UP000058925">
    <property type="component" value="Chromosome"/>
</dbReference>
<keyword evidence="4" id="KW-0963">Cytoplasm</keyword>
<reference evidence="14" key="1">
    <citation type="submission" date="2015-10" db="EMBL/GenBank/DDBJ databases">
        <title>Niche specialization of a soil ammonia-oxidizing archaeon, Candidatus Nitrosocosmicus oleophilus.</title>
        <authorList>
            <person name="Jung M.-Y."/>
            <person name="Rhee S.-K."/>
        </authorList>
    </citation>
    <scope>NUCLEOTIDE SEQUENCE [LARGE SCALE GENOMIC DNA]</scope>
    <source>
        <strain evidence="14">MY3</strain>
    </source>
</reference>
<keyword evidence="10" id="KW-0648">Protein biosynthesis</keyword>
<organism evidence="13 14">
    <name type="scientific">Candidatus Nitrosocosmicus oleophilus</name>
    <dbReference type="NCBI Taxonomy" id="1353260"/>
    <lineage>
        <taxon>Archaea</taxon>
        <taxon>Nitrososphaerota</taxon>
        <taxon>Nitrososphaeria</taxon>
        <taxon>Nitrososphaerales</taxon>
        <taxon>Nitrososphaeraceae</taxon>
        <taxon>Candidatus Nitrosocosmicus</taxon>
    </lineage>
</organism>
<dbReference type="GO" id="GO:0005737">
    <property type="term" value="C:cytoplasm"/>
    <property type="evidence" value="ECO:0007669"/>
    <property type="project" value="UniProtKB-SubCell"/>
</dbReference>
<evidence type="ECO:0000256" key="6">
    <source>
        <dbReference type="ARBA" id="ARBA00022723"/>
    </source>
</evidence>
<dbReference type="InterPro" id="IPR006195">
    <property type="entry name" value="aa-tRNA-synth_II"/>
</dbReference>
<dbReference type="InterPro" id="IPR045864">
    <property type="entry name" value="aa-tRNA-synth_II/BPL/LPL"/>
</dbReference>
<evidence type="ECO:0000259" key="12">
    <source>
        <dbReference type="PROSITE" id="PS50862"/>
    </source>
</evidence>
<evidence type="ECO:0000256" key="7">
    <source>
        <dbReference type="ARBA" id="ARBA00022741"/>
    </source>
</evidence>
<dbReference type="NCBIfam" id="NF003210">
    <property type="entry name" value="PRK04172.1"/>
    <property type="match status" value="1"/>
</dbReference>
<evidence type="ECO:0000256" key="9">
    <source>
        <dbReference type="ARBA" id="ARBA00022842"/>
    </source>
</evidence>
<keyword evidence="9" id="KW-0460">Magnesium</keyword>
<feature type="domain" description="Aminoacyl-transfer RNA synthetases class-II family profile" evidence="12">
    <location>
        <begin position="273"/>
        <end position="518"/>
    </location>
</feature>
<dbReference type="InterPro" id="IPR002319">
    <property type="entry name" value="Phenylalanyl-tRNA_Synthase"/>
</dbReference>
<dbReference type="EMBL" id="CP012850">
    <property type="protein sequence ID" value="ALI37187.1"/>
    <property type="molecule type" value="Genomic_DNA"/>
</dbReference>
<proteinExistence type="inferred from homology"/>
<evidence type="ECO:0000256" key="1">
    <source>
        <dbReference type="ARBA" id="ARBA00004496"/>
    </source>
</evidence>
<dbReference type="KEGG" id="taa:NMY3_03000"/>
<dbReference type="PROSITE" id="PS50862">
    <property type="entry name" value="AA_TRNA_LIGASE_II"/>
    <property type="match status" value="1"/>
</dbReference>
<dbReference type="OrthoDB" id="372178at2157"/>
<keyword evidence="5 13" id="KW-0436">Ligase</keyword>
<name>A0A654M1Y5_9ARCH</name>
<dbReference type="InterPro" id="IPR004529">
    <property type="entry name" value="Phe-tRNA-synth_IIc_asu"/>
</dbReference>
<dbReference type="EC" id="6.1.1.20" evidence="3"/>
<dbReference type="GO" id="GO:0004826">
    <property type="term" value="F:phenylalanine-tRNA ligase activity"/>
    <property type="evidence" value="ECO:0007669"/>
    <property type="project" value="UniProtKB-EC"/>
</dbReference>
<dbReference type="Pfam" id="PF01409">
    <property type="entry name" value="tRNA-synt_2d"/>
    <property type="match status" value="1"/>
</dbReference>
<dbReference type="GO" id="GO:0046872">
    <property type="term" value="F:metal ion binding"/>
    <property type="evidence" value="ECO:0007669"/>
    <property type="project" value="UniProtKB-KW"/>
</dbReference>
<comment type="similarity">
    <text evidence="2">Belongs to the class-II aminoacyl-tRNA synthetase family. Phe-tRNA synthetase alpha subunit type 2 subfamily.</text>
</comment>
<evidence type="ECO:0000256" key="10">
    <source>
        <dbReference type="ARBA" id="ARBA00022917"/>
    </source>
</evidence>
<dbReference type="NCBIfam" id="TIGR00468">
    <property type="entry name" value="pheS"/>
    <property type="match status" value="1"/>
</dbReference>
<evidence type="ECO:0000313" key="14">
    <source>
        <dbReference type="Proteomes" id="UP000058925"/>
    </source>
</evidence>
<dbReference type="RefSeq" id="WP_196816301.1">
    <property type="nucleotide sequence ID" value="NZ_CP012850.1"/>
</dbReference>
<dbReference type="GO" id="GO:0000049">
    <property type="term" value="F:tRNA binding"/>
    <property type="evidence" value="ECO:0007669"/>
    <property type="project" value="InterPro"/>
</dbReference>
<dbReference type="SUPFAM" id="SSF55681">
    <property type="entry name" value="Class II aaRS and biotin synthetases"/>
    <property type="match status" value="1"/>
</dbReference>
<dbReference type="GeneID" id="60422872"/>
<keyword evidence="14" id="KW-1185">Reference proteome</keyword>
<keyword evidence="6" id="KW-0479">Metal-binding</keyword>
<dbReference type="PANTHER" id="PTHR11538">
    <property type="entry name" value="PHENYLALANYL-TRNA SYNTHETASE"/>
    <property type="match status" value="1"/>
</dbReference>
<evidence type="ECO:0000256" key="4">
    <source>
        <dbReference type="ARBA" id="ARBA00022490"/>
    </source>
</evidence>
<keyword evidence="7" id="KW-0547">Nucleotide-binding</keyword>
<dbReference type="CDD" id="cd00496">
    <property type="entry name" value="PheRS_alpha_core"/>
    <property type="match status" value="1"/>
</dbReference>
<evidence type="ECO:0000256" key="5">
    <source>
        <dbReference type="ARBA" id="ARBA00022598"/>
    </source>
</evidence>
<sequence length="521" mass="60683">MDKDEVPGRDTSKFENNSNLSISSLHPIEKKLLTVMRLVEADWVTESEIVRRSELTSDQVRRGVEWLRYKDLVLITEDTDSKIDLHPDMSAMEHLVLPERKLVDIVSKGINKLSEIIKSEEFRGNDKEVFGAIRYCKKNNWISIIDDKVTLLPDSHKPSSEENFMAKLRIKGSVLESHFDNEDKKAFESLKKRHNILITEKLVDKKYRIAQISVPIIDSLLLTGEKVVRNLTQEVLVSGKWKDLIFEQIDVEAPLPLLNYGKKNPLVDFIDEVKEILVGMGFSEIEGNLTQSCFWNFDALFIPQDHPARDMQDTFYLKSQKDLYSPLPKNTQLLEYVSKIHRENWQYDWNIADSKPYVLRTHTTPVTLQYLSEGKPEKDKVFLIGRVFRNEKVTFKHLVEFHQVEGIYVNEDANLRQLIGIQSEFYSKLGIKKIKFWPTFFPYTEPSLQSMVYNEKFDKWIELFGMGIFRPEVTKPLGIKNPVLAWGGGFERLAMLRFNLDDIRELYSNNLTWLKSVPKCL</sequence>
<evidence type="ECO:0000256" key="11">
    <source>
        <dbReference type="ARBA" id="ARBA00023146"/>
    </source>
</evidence>
<accession>A0A654M1Y5</accession>
<comment type="subcellular location">
    <subcellularLocation>
        <location evidence="1">Cytoplasm</location>
    </subcellularLocation>
</comment>
<dbReference type="AlphaFoldDB" id="A0A654M1Y5"/>